<name>A0A235BRN9_UNCW3</name>
<comment type="caution">
    <text evidence="1">The sequence shown here is derived from an EMBL/GenBank/DDBJ whole genome shotgun (WGS) entry which is preliminary data.</text>
</comment>
<evidence type="ECO:0000313" key="2">
    <source>
        <dbReference type="Proteomes" id="UP000215215"/>
    </source>
</evidence>
<dbReference type="AlphaFoldDB" id="A0A235BRN9"/>
<gene>
    <name evidence="1" type="ORF">CH333_07065</name>
</gene>
<organism evidence="1 2">
    <name type="scientific">candidate division WOR-3 bacterium JGI_Cruoil_03_44_89</name>
    <dbReference type="NCBI Taxonomy" id="1973748"/>
    <lineage>
        <taxon>Bacteria</taxon>
        <taxon>Bacteria division WOR-3</taxon>
    </lineage>
</organism>
<proteinExistence type="predicted"/>
<protein>
    <submittedName>
        <fullName evidence="1">Uncharacterized protein</fullName>
    </submittedName>
</protein>
<dbReference type="Proteomes" id="UP000215215">
    <property type="component" value="Unassembled WGS sequence"/>
</dbReference>
<feature type="non-terminal residue" evidence="1">
    <location>
        <position position="1"/>
    </location>
</feature>
<dbReference type="EMBL" id="NOZQ01000153">
    <property type="protein sequence ID" value="OYD14876.1"/>
    <property type="molecule type" value="Genomic_DNA"/>
</dbReference>
<accession>A0A235BRN9</accession>
<evidence type="ECO:0000313" key="1">
    <source>
        <dbReference type="EMBL" id="OYD14876.1"/>
    </source>
</evidence>
<sequence>EVILDSIRADTQITTGRMLNMMRAVSGYGTIQTMLFLPNDSMFAVSFADSAHNSAEKTPTWYGWNDLFPNHEEGIAEDNSQQHQGRVFLYSDLLEFSKRKEVEIFDILGRKLEQYSIQKISSGIYFMVSEKRVYKLMVIKK</sequence>
<reference evidence="1 2" key="1">
    <citation type="submission" date="2017-07" db="EMBL/GenBank/DDBJ databases">
        <title>Recovery of genomes from metagenomes via a dereplication, aggregation, and scoring strategy.</title>
        <authorList>
            <person name="Sieber C.M."/>
            <person name="Probst A.J."/>
            <person name="Sharrar A."/>
            <person name="Thomas B.C."/>
            <person name="Hess M."/>
            <person name="Tringe S.G."/>
            <person name="Banfield J.F."/>
        </authorList>
    </citation>
    <scope>NUCLEOTIDE SEQUENCE [LARGE SCALE GENOMIC DNA]</scope>
    <source>
        <strain evidence="1">JGI_Cruoil_03_44_89</strain>
    </source>
</reference>